<protein>
    <recommendedName>
        <fullName evidence="9">DUF1772 domain-containing protein</fullName>
    </recommendedName>
</protein>
<accession>A0A0E1RXA0</accession>
<keyword evidence="8" id="KW-1185">Reference proteome</keyword>
<comment type="similarity">
    <text evidence="5">Belongs to the anthrone oxygenase family.</text>
</comment>
<dbReference type="Pfam" id="PF08592">
    <property type="entry name" value="Anthrone_oxy"/>
    <property type="match status" value="1"/>
</dbReference>
<dbReference type="RefSeq" id="XP_001245151.1">
    <property type="nucleotide sequence ID" value="XM_001245150.2"/>
</dbReference>
<feature type="transmembrane region" description="Helical" evidence="6">
    <location>
        <begin position="181"/>
        <end position="199"/>
    </location>
</feature>
<evidence type="ECO:0000256" key="6">
    <source>
        <dbReference type="SAM" id="Phobius"/>
    </source>
</evidence>
<dbReference type="KEGG" id="cim:CIMG_04592"/>
<dbReference type="VEuPathDB" id="FungiDB:CIMG_04592"/>
<evidence type="ECO:0000313" key="7">
    <source>
        <dbReference type="EMBL" id="EAS33568.1"/>
    </source>
</evidence>
<dbReference type="InParanoid" id="A0A0E1RXA0"/>
<comment type="subcellular location">
    <subcellularLocation>
        <location evidence="1">Membrane</location>
        <topology evidence="1">Multi-pass membrane protein</topology>
    </subcellularLocation>
</comment>
<dbReference type="AlphaFoldDB" id="A0A0E1RXA0"/>
<feature type="transmembrane region" description="Helical" evidence="6">
    <location>
        <begin position="70"/>
        <end position="90"/>
    </location>
</feature>
<feature type="transmembrane region" description="Helical" evidence="6">
    <location>
        <begin position="110"/>
        <end position="129"/>
    </location>
</feature>
<dbReference type="Proteomes" id="UP000001261">
    <property type="component" value="Unassembled WGS sequence"/>
</dbReference>
<reference evidence="8" key="1">
    <citation type="journal article" date="2009" name="Genome Res.">
        <title>Comparative genomic analyses of the human fungal pathogens Coccidioides and their relatives.</title>
        <authorList>
            <person name="Sharpton T.J."/>
            <person name="Stajich J.E."/>
            <person name="Rounsley S.D."/>
            <person name="Gardner M.J."/>
            <person name="Wortman J.R."/>
            <person name="Jordar V.S."/>
            <person name="Maiti R."/>
            <person name="Kodira C.D."/>
            <person name="Neafsey D.E."/>
            <person name="Zeng Q."/>
            <person name="Hung C.-Y."/>
            <person name="McMahan C."/>
            <person name="Muszewska A."/>
            <person name="Grynberg M."/>
            <person name="Mandel M.A."/>
            <person name="Kellner E.M."/>
            <person name="Barker B.M."/>
            <person name="Galgiani J.N."/>
            <person name="Orbach M.J."/>
            <person name="Kirkland T.N."/>
            <person name="Cole G.T."/>
            <person name="Henn M.R."/>
            <person name="Birren B.W."/>
            <person name="Taylor J.W."/>
        </authorList>
    </citation>
    <scope>NUCLEOTIDE SEQUENCE [LARGE SCALE GENOMIC DNA]</scope>
    <source>
        <strain evidence="8">RS</strain>
    </source>
</reference>
<evidence type="ECO:0000313" key="8">
    <source>
        <dbReference type="Proteomes" id="UP000001261"/>
    </source>
</evidence>
<name>A0A0E1RXA0_COCIM</name>
<evidence type="ECO:0000256" key="5">
    <source>
        <dbReference type="ARBA" id="ARBA00034313"/>
    </source>
</evidence>
<organism evidence="7 8">
    <name type="scientific">Coccidioides immitis (strain RS)</name>
    <name type="common">Valley fever fungus</name>
    <dbReference type="NCBI Taxonomy" id="246410"/>
    <lineage>
        <taxon>Eukaryota</taxon>
        <taxon>Fungi</taxon>
        <taxon>Dikarya</taxon>
        <taxon>Ascomycota</taxon>
        <taxon>Pezizomycotina</taxon>
        <taxon>Eurotiomycetes</taxon>
        <taxon>Eurotiomycetidae</taxon>
        <taxon>Onygenales</taxon>
        <taxon>Onygenaceae</taxon>
        <taxon>Coccidioides</taxon>
    </lineage>
</organism>
<reference evidence="8" key="2">
    <citation type="journal article" date="2010" name="Genome Res.">
        <title>Population genomic sequencing of Coccidioides fungi reveals recent hybridization and transposon control.</title>
        <authorList>
            <person name="Neafsey D.E."/>
            <person name="Barker B.M."/>
            <person name="Sharpton T.J."/>
            <person name="Stajich J.E."/>
            <person name="Park D.J."/>
            <person name="Whiston E."/>
            <person name="Hung C.-Y."/>
            <person name="McMahan C."/>
            <person name="White J."/>
            <person name="Sykes S."/>
            <person name="Heiman D."/>
            <person name="Young S."/>
            <person name="Zeng Q."/>
            <person name="Abouelleil A."/>
            <person name="Aftuck L."/>
            <person name="Bessette D."/>
            <person name="Brown A."/>
            <person name="FitzGerald M."/>
            <person name="Lui A."/>
            <person name="Macdonald J.P."/>
            <person name="Priest M."/>
            <person name="Orbach M.J."/>
            <person name="Galgiani J.N."/>
            <person name="Kirkland T.N."/>
            <person name="Cole G.T."/>
            <person name="Birren B.W."/>
            <person name="Henn M.R."/>
            <person name="Taylor J.W."/>
            <person name="Rounsley S.D."/>
        </authorList>
    </citation>
    <scope>GENOME REANNOTATION</scope>
    <source>
        <strain evidence="8">RS</strain>
    </source>
</reference>
<dbReference type="OrthoDB" id="5954308at2759"/>
<feature type="transmembrane region" description="Helical" evidence="6">
    <location>
        <begin position="12"/>
        <end position="39"/>
    </location>
</feature>
<proteinExistence type="inferred from homology"/>
<gene>
    <name evidence="7" type="ORF">CIMG_04592</name>
</gene>
<dbReference type="OMA" id="HWSQLNL"/>
<keyword evidence="4 6" id="KW-0472">Membrane</keyword>
<evidence type="ECO:0000256" key="4">
    <source>
        <dbReference type="ARBA" id="ARBA00023136"/>
    </source>
</evidence>
<evidence type="ECO:0000256" key="3">
    <source>
        <dbReference type="ARBA" id="ARBA00022989"/>
    </source>
</evidence>
<dbReference type="GO" id="GO:0016020">
    <property type="term" value="C:membrane"/>
    <property type="evidence" value="ECO:0007669"/>
    <property type="project" value="UniProtKB-SubCell"/>
</dbReference>
<sequence length="200" mass="21384">MADHSTLIGTSQVLGITASGVLAGGILNFSVALVPTLILPGATSKRTFDSSFQPGTPVSHIASQWHHAYGIGKSIVPLASLITASVYTYLSYHFRQGTLTRQGNVVAANYYLLAALFTIAPVPFTLLIMKPTNNKLIAKAKSAETEGLVAQKEKDVQGELRASRDEAEVQSWLKTWSRLNVVRGLFPLVGTICAAMAIIS</sequence>
<dbReference type="EMBL" id="GG704914">
    <property type="protein sequence ID" value="EAS33568.1"/>
    <property type="molecule type" value="Genomic_DNA"/>
</dbReference>
<dbReference type="InterPro" id="IPR013901">
    <property type="entry name" value="Anthrone_oxy"/>
</dbReference>
<dbReference type="GeneID" id="4562898"/>
<dbReference type="PANTHER" id="PTHR35042:SF1">
    <property type="entry name" value="DUF1772-DOMAIN-CONTAINING PROTEIN"/>
    <property type="match status" value="1"/>
</dbReference>
<evidence type="ECO:0000256" key="1">
    <source>
        <dbReference type="ARBA" id="ARBA00004141"/>
    </source>
</evidence>
<keyword evidence="2 6" id="KW-0812">Transmembrane</keyword>
<evidence type="ECO:0008006" key="9">
    <source>
        <dbReference type="Google" id="ProtNLM"/>
    </source>
</evidence>
<dbReference type="PANTHER" id="PTHR35042">
    <property type="entry name" value="ANTHRONE OXYGENASE ENCC"/>
    <property type="match status" value="1"/>
</dbReference>
<evidence type="ECO:0000256" key="2">
    <source>
        <dbReference type="ARBA" id="ARBA00022692"/>
    </source>
</evidence>
<keyword evidence="3 6" id="KW-1133">Transmembrane helix</keyword>